<dbReference type="VEuPathDB" id="FungiDB:EMCG_03977"/>
<comment type="caution">
    <text evidence="2">The sequence shown here is derived from an EMBL/GenBank/DDBJ whole genome shotgun (WGS) entry which is preliminary data.</text>
</comment>
<gene>
    <name evidence="2" type="ORF">GX50_06623</name>
</gene>
<name>A0A2B7ZBQ2_9EURO</name>
<feature type="compositionally biased region" description="Basic and acidic residues" evidence="1">
    <location>
        <begin position="1"/>
        <end position="14"/>
    </location>
</feature>
<evidence type="ECO:0000313" key="2">
    <source>
        <dbReference type="EMBL" id="PGH30629.1"/>
    </source>
</evidence>
<reference evidence="2 3" key="1">
    <citation type="submission" date="2017-10" db="EMBL/GenBank/DDBJ databases">
        <title>Comparative genomics in systemic dimorphic fungi from Ajellomycetaceae.</title>
        <authorList>
            <person name="Munoz J.F."/>
            <person name="Mcewen J.G."/>
            <person name="Clay O.K."/>
            <person name="Cuomo C.A."/>
        </authorList>
    </citation>
    <scope>NUCLEOTIDE SEQUENCE [LARGE SCALE GENOMIC DNA]</scope>
    <source>
        <strain evidence="2 3">UAMH4076</strain>
    </source>
</reference>
<evidence type="ECO:0000313" key="3">
    <source>
        <dbReference type="Proteomes" id="UP000226031"/>
    </source>
</evidence>
<dbReference type="Proteomes" id="UP000226031">
    <property type="component" value="Unassembled WGS sequence"/>
</dbReference>
<sequence>MEPSEKENDYDTTDHNIPISSPYTTPPPNSTTAPYPYSYLCAVTNKFTPKKFSRSLRNGPPMFLIGPAMIPSVLKYILSAQPSLDIAQDMTPATLHAHTLYCVRPLPKTAALDTTYLVPLQSSSTTSSPLTTVTGLVIFNLTAAQRKWLRHFEVAPFKQLVPVRVTIYLSNGECEIIDAGAFVEIIKTTETPTATTTTTTSLFTSPSASASGSINWLLASDMQQYRCDAWDITPFLASTLYKRITGGFEVWDVECGDGYLEGESEGGMDESEYLTAEEEVDREWELDEVEEVDWDEIEMEGGVEGEGSGWGKRVGMGVGVGKSMWENWMIGFRRYFGDL</sequence>
<proteinExistence type="predicted"/>
<protein>
    <submittedName>
        <fullName evidence="2">Uncharacterized protein</fullName>
    </submittedName>
</protein>
<dbReference type="AlphaFoldDB" id="A0A2B7ZBQ2"/>
<evidence type="ECO:0000256" key="1">
    <source>
        <dbReference type="SAM" id="MobiDB-lite"/>
    </source>
</evidence>
<feature type="region of interest" description="Disordered" evidence="1">
    <location>
        <begin position="1"/>
        <end position="30"/>
    </location>
</feature>
<dbReference type="EMBL" id="PDND01000163">
    <property type="protein sequence ID" value="PGH30629.1"/>
    <property type="molecule type" value="Genomic_DNA"/>
</dbReference>
<organism evidence="2 3">
    <name type="scientific">[Emmonsia] crescens</name>
    <dbReference type="NCBI Taxonomy" id="73230"/>
    <lineage>
        <taxon>Eukaryota</taxon>
        <taxon>Fungi</taxon>
        <taxon>Dikarya</taxon>
        <taxon>Ascomycota</taxon>
        <taxon>Pezizomycotina</taxon>
        <taxon>Eurotiomycetes</taxon>
        <taxon>Eurotiomycetidae</taxon>
        <taxon>Onygenales</taxon>
        <taxon>Ajellomycetaceae</taxon>
        <taxon>Emergomyces</taxon>
    </lineage>
</organism>
<keyword evidence="3" id="KW-1185">Reference proteome</keyword>
<dbReference type="Gene3D" id="3.10.490.10">
    <property type="entry name" value="Gamma-glutamyl cyclotransferase-like"/>
    <property type="match status" value="1"/>
</dbReference>
<accession>A0A2B7ZBQ2</accession>